<dbReference type="GO" id="GO:0016791">
    <property type="term" value="F:phosphatase activity"/>
    <property type="evidence" value="ECO:0007669"/>
    <property type="project" value="TreeGrafter"/>
</dbReference>
<protein>
    <submittedName>
        <fullName evidence="1">Uncharacterized protein</fullName>
    </submittedName>
</protein>
<feature type="non-terminal residue" evidence="1">
    <location>
        <position position="1"/>
    </location>
</feature>
<dbReference type="SUPFAM" id="SSF56784">
    <property type="entry name" value="HAD-like"/>
    <property type="match status" value="1"/>
</dbReference>
<organism evidence="1 2">
    <name type="scientific">Pleurodeles waltl</name>
    <name type="common">Iberian ribbed newt</name>
    <dbReference type="NCBI Taxonomy" id="8319"/>
    <lineage>
        <taxon>Eukaryota</taxon>
        <taxon>Metazoa</taxon>
        <taxon>Chordata</taxon>
        <taxon>Craniata</taxon>
        <taxon>Vertebrata</taxon>
        <taxon>Euteleostomi</taxon>
        <taxon>Amphibia</taxon>
        <taxon>Batrachia</taxon>
        <taxon>Caudata</taxon>
        <taxon>Salamandroidea</taxon>
        <taxon>Salamandridae</taxon>
        <taxon>Pleurodelinae</taxon>
        <taxon>Pleurodeles</taxon>
    </lineage>
</organism>
<evidence type="ECO:0000313" key="1">
    <source>
        <dbReference type="EMBL" id="KAJ1117759.1"/>
    </source>
</evidence>
<comment type="caution">
    <text evidence="1">The sequence shown here is derived from an EMBL/GenBank/DDBJ whole genome shotgun (WGS) entry which is preliminary data.</text>
</comment>
<dbReference type="PANTHER" id="PTHR18901">
    <property type="entry name" value="2-DEOXYGLUCOSE-6-PHOSPHATE PHOSPHATASE 2"/>
    <property type="match status" value="1"/>
</dbReference>
<dbReference type="PANTHER" id="PTHR18901:SF38">
    <property type="entry name" value="PSEUDOURIDINE-5'-PHOSPHATASE"/>
    <property type="match status" value="1"/>
</dbReference>
<sequence>SKNELGVFSKLHVSPEHVYCLVFEDAPFGVQAALAAGMQVVMVPDENLNRELTKEATVILKSLEDFKP</sequence>
<dbReference type="AlphaFoldDB" id="A0AAV7NRV7"/>
<name>A0AAV7NRV7_PLEWA</name>
<proteinExistence type="predicted"/>
<keyword evidence="2" id="KW-1185">Reference proteome</keyword>
<gene>
    <name evidence="1" type="ORF">NDU88_005956</name>
</gene>
<dbReference type="InterPro" id="IPR036412">
    <property type="entry name" value="HAD-like_sf"/>
</dbReference>
<dbReference type="Gene3D" id="3.40.50.1000">
    <property type="entry name" value="HAD superfamily/HAD-like"/>
    <property type="match status" value="1"/>
</dbReference>
<dbReference type="Proteomes" id="UP001066276">
    <property type="component" value="Chromosome 8"/>
</dbReference>
<evidence type="ECO:0000313" key="2">
    <source>
        <dbReference type="Proteomes" id="UP001066276"/>
    </source>
</evidence>
<accession>A0AAV7NRV7</accession>
<dbReference type="EMBL" id="JANPWB010000012">
    <property type="protein sequence ID" value="KAJ1117759.1"/>
    <property type="molecule type" value="Genomic_DNA"/>
</dbReference>
<feature type="non-terminal residue" evidence="1">
    <location>
        <position position="68"/>
    </location>
</feature>
<reference evidence="1" key="1">
    <citation type="journal article" date="2022" name="bioRxiv">
        <title>Sequencing and chromosome-scale assembly of the giantPleurodeles waltlgenome.</title>
        <authorList>
            <person name="Brown T."/>
            <person name="Elewa A."/>
            <person name="Iarovenko S."/>
            <person name="Subramanian E."/>
            <person name="Araus A.J."/>
            <person name="Petzold A."/>
            <person name="Susuki M."/>
            <person name="Suzuki K.-i.T."/>
            <person name="Hayashi T."/>
            <person name="Toyoda A."/>
            <person name="Oliveira C."/>
            <person name="Osipova E."/>
            <person name="Leigh N.D."/>
            <person name="Simon A."/>
            <person name="Yun M.H."/>
        </authorList>
    </citation>
    <scope>NUCLEOTIDE SEQUENCE</scope>
    <source>
        <strain evidence="1">20211129_DDA</strain>
        <tissue evidence="1">Liver</tissue>
    </source>
</reference>
<dbReference type="InterPro" id="IPR023214">
    <property type="entry name" value="HAD_sf"/>
</dbReference>